<keyword evidence="2" id="KW-1185">Reference proteome</keyword>
<dbReference type="EMBL" id="RDBE01000010">
    <property type="protein sequence ID" value="RLV48130.1"/>
    <property type="molecule type" value="Genomic_DNA"/>
</dbReference>
<accession>A0A3L8NYA7</accession>
<evidence type="ECO:0000313" key="1">
    <source>
        <dbReference type="EMBL" id="RLV48130.1"/>
    </source>
</evidence>
<dbReference type="SMART" id="SM01260">
    <property type="entry name" value="LANC_like"/>
    <property type="match status" value="1"/>
</dbReference>
<reference evidence="1 2" key="1">
    <citation type="submission" date="2018-10" db="EMBL/GenBank/DDBJ databases">
        <title>Marmoricola sp. 4Q3S-7 whole genome shotgun sequence.</title>
        <authorList>
            <person name="Li F."/>
        </authorList>
    </citation>
    <scope>NUCLEOTIDE SEQUENCE [LARGE SCALE GENOMIC DNA]</scope>
    <source>
        <strain evidence="1 2">4Q3S-7</strain>
    </source>
</reference>
<dbReference type="PRINTS" id="PR01950">
    <property type="entry name" value="LANCSUPER"/>
</dbReference>
<dbReference type="CDD" id="cd04434">
    <property type="entry name" value="LanC_like"/>
    <property type="match status" value="1"/>
</dbReference>
<evidence type="ECO:0000313" key="2">
    <source>
        <dbReference type="Proteomes" id="UP000281708"/>
    </source>
</evidence>
<dbReference type="AlphaFoldDB" id="A0A3L8NYA7"/>
<dbReference type="InterPro" id="IPR007822">
    <property type="entry name" value="LANC-like"/>
</dbReference>
<proteinExistence type="predicted"/>
<dbReference type="GO" id="GO:0031179">
    <property type="term" value="P:peptide modification"/>
    <property type="evidence" value="ECO:0007669"/>
    <property type="project" value="InterPro"/>
</dbReference>
<gene>
    <name evidence="1" type="ORF">D9V37_18805</name>
</gene>
<protein>
    <submittedName>
        <fullName evidence="1">Lanthionine synthetase C family protein</fullName>
    </submittedName>
</protein>
<dbReference type="OrthoDB" id="3863115at2"/>
<comment type="caution">
    <text evidence="1">The sequence shown here is derived from an EMBL/GenBank/DDBJ whole genome shotgun (WGS) entry which is preliminary data.</text>
</comment>
<dbReference type="Pfam" id="PF05147">
    <property type="entry name" value="LANC_like"/>
    <property type="match status" value="2"/>
</dbReference>
<name>A0A3L8NYA7_9ACTN</name>
<sequence length="400" mass="42167">MDHPPARRRGAAAAGVVSDAERLGLDAVDWLLVHEEPDDPTLYSGTAGVVLTLLEAHHHTGEQRYADEAERRVDGLSGLDGGSLYFGQAGGALVQHAVRRDPLAALAAVRAAFDGERFEHWLDLLLGNAGVALTALALGDHQLAIDVLAPLPELAEPTSAGVIWQTRAGREARLHHVSHGTLGVVMALVAVGAACGRADLVELGLAGAADVVARDEAGPTGFLVPHSDPQNLPDRVERYSFGWCHGPVGDAQAFRLLAAATGDAAWSTLAERCWTSVLGSGLPQRLRPGFWDNSGRCCGTAGVLALASDRRAELDDDPTFGRLLVADLERRAVRTSAGVCWRNTEHTAAQPLLPSRSGWAMGNAGIARELLRWTRVEAGGDPRYAVALPDQPVVGDGSPA</sequence>
<organism evidence="1 2">
    <name type="scientific">Nocardioides mangrovicus</name>
    <dbReference type="NCBI Taxonomy" id="2478913"/>
    <lineage>
        <taxon>Bacteria</taxon>
        <taxon>Bacillati</taxon>
        <taxon>Actinomycetota</taxon>
        <taxon>Actinomycetes</taxon>
        <taxon>Propionibacteriales</taxon>
        <taxon>Nocardioidaceae</taxon>
        <taxon>Nocardioides</taxon>
    </lineage>
</organism>
<dbReference type="Gene3D" id="1.50.10.20">
    <property type="match status" value="1"/>
</dbReference>
<dbReference type="Proteomes" id="UP000281708">
    <property type="component" value="Unassembled WGS sequence"/>
</dbReference>
<dbReference type="SUPFAM" id="SSF158745">
    <property type="entry name" value="LanC-like"/>
    <property type="match status" value="1"/>
</dbReference>